<feature type="transmembrane region" description="Helical" evidence="3">
    <location>
        <begin position="115"/>
        <end position="141"/>
    </location>
</feature>
<evidence type="ECO:0000313" key="4">
    <source>
        <dbReference type="EMBL" id="KSU83440.1"/>
    </source>
</evidence>
<keyword evidence="2" id="KW-1003">Cell membrane</keyword>
<feature type="transmembrane region" description="Helical" evidence="3">
    <location>
        <begin position="82"/>
        <end position="103"/>
    </location>
</feature>
<keyword evidence="2 3" id="KW-0472">Membrane</keyword>
<gene>
    <name evidence="4" type="ORF">AS030_12825</name>
</gene>
<reference evidence="4 5" key="1">
    <citation type="journal article" date="2014" name="Antonie Van Leeuwenhoek">
        <title>Fictibacillus enclensis sp. nov., isolated from marine sediment.</title>
        <authorList>
            <person name="Dastager S.G."/>
            <person name="Mawlankar R."/>
            <person name="Srinivasan K."/>
            <person name="Tang S.K."/>
            <person name="Lee J.C."/>
            <person name="Ramana V.V."/>
            <person name="Shouche Y.S."/>
        </authorList>
    </citation>
    <scope>NUCLEOTIDE SEQUENCE [LARGE SCALE GENOMIC DNA]</scope>
    <source>
        <strain evidence="4 5">NIO-1003</strain>
    </source>
</reference>
<dbReference type="OrthoDB" id="9803495at2"/>
<organism evidence="4 5">
    <name type="scientific">Fictibacillus enclensis</name>
    <dbReference type="NCBI Taxonomy" id="1017270"/>
    <lineage>
        <taxon>Bacteria</taxon>
        <taxon>Bacillati</taxon>
        <taxon>Bacillota</taxon>
        <taxon>Bacilli</taxon>
        <taxon>Bacillales</taxon>
        <taxon>Fictibacillaceae</taxon>
        <taxon>Fictibacillus</taxon>
    </lineage>
</organism>
<comment type="subcellular location">
    <subcellularLocation>
        <location evidence="2">Cell membrane</location>
        <topology evidence="2">Multi-pass membrane protein</topology>
    </subcellularLocation>
</comment>
<dbReference type="Proteomes" id="UP000054099">
    <property type="component" value="Unassembled WGS sequence"/>
</dbReference>
<evidence type="ECO:0000256" key="1">
    <source>
        <dbReference type="ARBA" id="ARBA00010692"/>
    </source>
</evidence>
<evidence type="ECO:0000256" key="2">
    <source>
        <dbReference type="PIRNR" id="PIRNR016661"/>
    </source>
</evidence>
<evidence type="ECO:0000313" key="5">
    <source>
        <dbReference type="Proteomes" id="UP000054099"/>
    </source>
</evidence>
<protein>
    <recommendedName>
        <fullName evidence="2">Biotin transporter</fullName>
    </recommendedName>
</protein>
<keyword evidence="5" id="KW-1185">Reference proteome</keyword>
<sequence length="197" mass="20920">MKFKASDLTLAAMFAALMAVGANITSWIPALAFGSVPITLQTFFCILAGLLLGSRLGAVSMIVYMLVGLAGAPVFAKFSGGISTVFSPSFGFILSYIVAAYAAGMVLEKAKKPGFPVFLAASFIGLIINYAVGTTLLYVALTNWAAIEGVTYLGTWKGMLIFLPKDILLTAVTAFISPRIYKAVSKNRKNRFNHNAA</sequence>
<feature type="transmembrane region" description="Helical" evidence="3">
    <location>
        <begin position="161"/>
        <end position="181"/>
    </location>
</feature>
<dbReference type="PIRSF" id="PIRSF016661">
    <property type="entry name" value="BioY"/>
    <property type="match status" value="1"/>
</dbReference>
<dbReference type="Pfam" id="PF02632">
    <property type="entry name" value="BioY"/>
    <property type="match status" value="1"/>
</dbReference>
<dbReference type="GO" id="GO:0005886">
    <property type="term" value="C:plasma membrane"/>
    <property type="evidence" value="ECO:0007669"/>
    <property type="project" value="UniProtKB-SubCell"/>
</dbReference>
<keyword evidence="3" id="KW-0812">Transmembrane</keyword>
<dbReference type="Gene3D" id="1.10.1760.20">
    <property type="match status" value="1"/>
</dbReference>
<keyword evidence="3" id="KW-1133">Transmembrane helix</keyword>
<dbReference type="InterPro" id="IPR003784">
    <property type="entry name" value="BioY"/>
</dbReference>
<dbReference type="GO" id="GO:0015225">
    <property type="term" value="F:biotin transmembrane transporter activity"/>
    <property type="evidence" value="ECO:0007669"/>
    <property type="project" value="UniProtKB-UniRule"/>
</dbReference>
<keyword evidence="2" id="KW-0813">Transport</keyword>
<accession>A0A0V8J9W2</accession>
<evidence type="ECO:0000256" key="3">
    <source>
        <dbReference type="SAM" id="Phobius"/>
    </source>
</evidence>
<comment type="caution">
    <text evidence="4">The sequence shown here is derived from an EMBL/GenBank/DDBJ whole genome shotgun (WGS) entry which is preliminary data.</text>
</comment>
<dbReference type="EMBL" id="LNQN01000002">
    <property type="protein sequence ID" value="KSU83440.1"/>
    <property type="molecule type" value="Genomic_DNA"/>
</dbReference>
<dbReference type="PANTHER" id="PTHR34295">
    <property type="entry name" value="BIOTIN TRANSPORTER BIOY"/>
    <property type="match status" value="1"/>
</dbReference>
<dbReference type="PANTHER" id="PTHR34295:SF1">
    <property type="entry name" value="BIOTIN TRANSPORTER BIOY"/>
    <property type="match status" value="1"/>
</dbReference>
<name>A0A0V8J9W2_9BACL</name>
<comment type="similarity">
    <text evidence="1 2">Belongs to the BioY family.</text>
</comment>
<dbReference type="AlphaFoldDB" id="A0A0V8J9W2"/>
<dbReference type="RefSeq" id="WP_061972279.1">
    <property type="nucleotide sequence ID" value="NZ_FMAV01000002.1"/>
</dbReference>
<proteinExistence type="inferred from homology"/>